<evidence type="ECO:0000313" key="2">
    <source>
        <dbReference type="Proteomes" id="UP000664859"/>
    </source>
</evidence>
<dbReference type="AlphaFoldDB" id="A0A835Z798"/>
<evidence type="ECO:0000313" key="1">
    <source>
        <dbReference type="EMBL" id="KAG5186260.1"/>
    </source>
</evidence>
<reference evidence="1" key="1">
    <citation type="submission" date="2021-02" db="EMBL/GenBank/DDBJ databases">
        <title>First Annotated Genome of the Yellow-green Alga Tribonema minus.</title>
        <authorList>
            <person name="Mahan K.M."/>
        </authorList>
    </citation>
    <scope>NUCLEOTIDE SEQUENCE</scope>
    <source>
        <strain evidence="1">UTEX B ZZ1240</strain>
    </source>
</reference>
<gene>
    <name evidence="1" type="ORF">JKP88DRAFT_240869</name>
</gene>
<sequence length="162" mass="17759">MRSTAVIIACCRGRAGGERFFLIHDVIETVESRIDGLHHDRQDIAADHRNHQHALSHAVALLRAMQNCSISATSDRLLLPQSLLSDVWGIGPSTQQQIADSTPNLFIRQRARLLNIWTAGDVHHVFADVAEAYDREHGAPSAGSASAAGRIQSPKRILRCQA</sequence>
<keyword evidence="2" id="KW-1185">Reference proteome</keyword>
<proteinExistence type="predicted"/>
<accession>A0A835Z798</accession>
<protein>
    <submittedName>
        <fullName evidence="1">Uncharacterized protein</fullName>
    </submittedName>
</protein>
<name>A0A835Z798_9STRA</name>
<comment type="caution">
    <text evidence="1">The sequence shown here is derived from an EMBL/GenBank/DDBJ whole genome shotgun (WGS) entry which is preliminary data.</text>
</comment>
<dbReference type="Proteomes" id="UP000664859">
    <property type="component" value="Unassembled WGS sequence"/>
</dbReference>
<dbReference type="EMBL" id="JAFCMP010000112">
    <property type="protein sequence ID" value="KAG5186260.1"/>
    <property type="molecule type" value="Genomic_DNA"/>
</dbReference>
<organism evidence="1 2">
    <name type="scientific">Tribonema minus</name>
    <dbReference type="NCBI Taxonomy" id="303371"/>
    <lineage>
        <taxon>Eukaryota</taxon>
        <taxon>Sar</taxon>
        <taxon>Stramenopiles</taxon>
        <taxon>Ochrophyta</taxon>
        <taxon>PX clade</taxon>
        <taxon>Xanthophyceae</taxon>
        <taxon>Tribonematales</taxon>
        <taxon>Tribonemataceae</taxon>
        <taxon>Tribonema</taxon>
    </lineage>
</organism>